<dbReference type="GO" id="GO:0016706">
    <property type="term" value="F:2-oxoglutarate-dependent dioxygenase activity"/>
    <property type="evidence" value="ECO:0007669"/>
    <property type="project" value="UniProtKB-ARBA"/>
</dbReference>
<dbReference type="AlphaFoldDB" id="A0A0E3C1F9"/>
<dbReference type="Proteomes" id="UP000029549">
    <property type="component" value="Unassembled WGS sequence"/>
</dbReference>
<organism evidence="2 3">
    <name type="scientific">Comamonas thiooxydans</name>
    <dbReference type="NCBI Taxonomy" id="363952"/>
    <lineage>
        <taxon>Bacteria</taxon>
        <taxon>Pseudomonadati</taxon>
        <taxon>Pseudomonadota</taxon>
        <taxon>Betaproteobacteria</taxon>
        <taxon>Burkholderiales</taxon>
        <taxon>Comamonadaceae</taxon>
        <taxon>Comamonas</taxon>
    </lineage>
</organism>
<dbReference type="InterPro" id="IPR042098">
    <property type="entry name" value="TauD-like_sf"/>
</dbReference>
<proteinExistence type="predicted"/>
<dbReference type="EMBL" id="AWTP01000056">
    <property type="protein sequence ID" value="KGH17830.1"/>
    <property type="molecule type" value="Genomic_DNA"/>
</dbReference>
<name>A0A0E3C1F9_9BURK</name>
<sequence>MWDNRSTQHYAIQDYFPAVRRMHRATVVGDKPF</sequence>
<dbReference type="SUPFAM" id="SSF51197">
    <property type="entry name" value="Clavaminate synthase-like"/>
    <property type="match status" value="1"/>
</dbReference>
<evidence type="ECO:0000313" key="2">
    <source>
        <dbReference type="EMBL" id="KGH17830.1"/>
    </source>
</evidence>
<evidence type="ECO:0000313" key="3">
    <source>
        <dbReference type="Proteomes" id="UP000029549"/>
    </source>
</evidence>
<protein>
    <recommendedName>
        <fullName evidence="4">Taurine dioxygenase</fullName>
    </recommendedName>
</protein>
<comment type="caution">
    <text evidence="2">The sequence shown here is derived from an EMBL/GenBank/DDBJ whole genome shotgun (WGS) entry which is preliminary data.</text>
</comment>
<evidence type="ECO:0008006" key="4">
    <source>
        <dbReference type="Google" id="ProtNLM"/>
    </source>
</evidence>
<keyword evidence="1" id="KW-0560">Oxidoreductase</keyword>
<evidence type="ECO:0000256" key="1">
    <source>
        <dbReference type="ARBA" id="ARBA00023002"/>
    </source>
</evidence>
<gene>
    <name evidence="2" type="ORF">P608_05235</name>
</gene>
<keyword evidence="3" id="KW-1185">Reference proteome</keyword>
<dbReference type="Gene3D" id="3.60.130.10">
    <property type="entry name" value="Clavaminate synthase-like"/>
    <property type="match status" value="1"/>
</dbReference>
<reference evidence="2 3" key="1">
    <citation type="submission" date="2013-09" db="EMBL/GenBank/DDBJ databases">
        <title>High correlation between genotypes and phenotypes of environmental bacteria Comamonas testosteroni strains.</title>
        <authorList>
            <person name="Liu L."/>
            <person name="Zhu W."/>
            <person name="Xia X."/>
            <person name="Xu B."/>
            <person name="Luo M."/>
            <person name="Wang G."/>
        </authorList>
    </citation>
    <scope>NUCLEOTIDE SEQUENCE [LARGE SCALE GENOMIC DNA]</scope>
    <source>
        <strain evidence="2 3">DF2</strain>
    </source>
</reference>
<accession>A0A0E3C1F9</accession>